<reference evidence="4 5" key="1">
    <citation type="submission" date="2015-06" db="EMBL/GenBank/DDBJ databases">
        <title>Draft genome sequence of the purine-degrading Clostridium cylindrosporum HC-1 (DSM 605).</title>
        <authorList>
            <person name="Poehlein A."/>
            <person name="Schiel-Bengelsdorf B."/>
            <person name="Bengelsdorf F."/>
            <person name="Daniel R."/>
            <person name="Duerre P."/>
        </authorList>
    </citation>
    <scope>NUCLEOTIDE SEQUENCE [LARGE SCALE GENOMIC DNA]</scope>
    <source>
        <strain evidence="4 5">DSM 605</strain>
    </source>
</reference>
<dbReference type="SUPFAM" id="SSF158499">
    <property type="entry name" value="DnaD domain-like"/>
    <property type="match status" value="1"/>
</dbReference>
<dbReference type="NCBIfam" id="TIGR01446">
    <property type="entry name" value="DnaD_dom"/>
    <property type="match status" value="1"/>
</dbReference>
<feature type="region of interest" description="Disordered" evidence="2">
    <location>
        <begin position="328"/>
        <end position="349"/>
    </location>
</feature>
<protein>
    <submittedName>
        <fullName evidence="4">DnaD and phage-associated domain</fullName>
    </submittedName>
</protein>
<evidence type="ECO:0000313" key="5">
    <source>
        <dbReference type="Proteomes" id="UP000036756"/>
    </source>
</evidence>
<feature type="region of interest" description="Disordered" evidence="2">
    <location>
        <begin position="122"/>
        <end position="199"/>
    </location>
</feature>
<dbReference type="Pfam" id="PF07261">
    <property type="entry name" value="DnaB_2"/>
    <property type="match status" value="1"/>
</dbReference>
<evidence type="ECO:0000256" key="1">
    <source>
        <dbReference type="ARBA" id="ARBA00093462"/>
    </source>
</evidence>
<accession>A0A0J8DAV4</accession>
<sequence>MSKILFDENPLVIDTTLAKVIGLNEAIIVQQIHYWLEINKKKALNFIDGKYWTYNSIKKWHEEHFSFWVEKTVKRTFSSLVEKGLLITANYNKSKFDKSLWYSIDYEKLSEIVKNFNENKEDSRLGQNVPIGEDKKSQSKGTKSPNGEGQIDQMEEDNLTQPIPETYTETSTEISTETSSSSSSEGGNDDDGIPRESDFNNSDFQEIINCFNNNIHPVTPMEAQKLSSWHEDVEKEVIIYSIESAVMYNARNMGYISKVFNNLINAGVKTKEGLEAYIRDFEDKKNRKNIGQGKEVQKPNDEYAPDIKKLIESQREKSKELVEKYKDWTPPNYDEVNNNEQGIFDRSID</sequence>
<name>A0A0J8DAV4_CLOCY</name>
<proteinExistence type="inferred from homology"/>
<gene>
    <name evidence="4" type="ORF">CLCY_7c00290</name>
</gene>
<dbReference type="PANTHER" id="PTHR37293:SF5">
    <property type="entry name" value="DNA REPLICATION PROTEIN"/>
    <property type="match status" value="1"/>
</dbReference>
<comment type="caution">
    <text evidence="4">The sequence shown here is derived from an EMBL/GenBank/DDBJ whole genome shotgun (WGS) entry which is preliminary data.</text>
</comment>
<dbReference type="InterPro" id="IPR034829">
    <property type="entry name" value="DnaD-like_sf"/>
</dbReference>
<organism evidence="4 5">
    <name type="scientific">Clostridium cylindrosporum DSM 605</name>
    <dbReference type="NCBI Taxonomy" id="1121307"/>
    <lineage>
        <taxon>Bacteria</taxon>
        <taxon>Bacillati</taxon>
        <taxon>Bacillota</taxon>
        <taxon>Clostridia</taxon>
        <taxon>Eubacteriales</taxon>
        <taxon>Clostridiaceae</taxon>
        <taxon>Clostridium</taxon>
    </lineage>
</organism>
<dbReference type="EMBL" id="LFVU01000003">
    <property type="protein sequence ID" value="KMT22982.1"/>
    <property type="molecule type" value="Genomic_DNA"/>
</dbReference>
<evidence type="ECO:0000313" key="4">
    <source>
        <dbReference type="EMBL" id="KMT22982.1"/>
    </source>
</evidence>
<dbReference type="Proteomes" id="UP000036756">
    <property type="component" value="Unassembled WGS sequence"/>
</dbReference>
<evidence type="ECO:0000256" key="2">
    <source>
        <dbReference type="SAM" id="MobiDB-lite"/>
    </source>
</evidence>
<dbReference type="OrthoDB" id="9803733at2"/>
<dbReference type="InterPro" id="IPR006343">
    <property type="entry name" value="DnaB/C_C"/>
</dbReference>
<evidence type="ECO:0000259" key="3">
    <source>
        <dbReference type="Pfam" id="PF07261"/>
    </source>
</evidence>
<dbReference type="InterPro" id="IPR053162">
    <property type="entry name" value="DnaD"/>
</dbReference>
<dbReference type="STRING" id="1121307.CLCY_7c00290"/>
<feature type="compositionally biased region" description="Low complexity" evidence="2">
    <location>
        <begin position="165"/>
        <end position="185"/>
    </location>
</feature>
<keyword evidence="5" id="KW-1185">Reference proteome</keyword>
<dbReference type="PATRIC" id="fig|1121307.3.peg.2311"/>
<comment type="similarity">
    <text evidence="1">Belongs to the DnaB/DnaD family.</text>
</comment>
<feature type="domain" description="DnaB/C C-terminal" evidence="3">
    <location>
        <begin position="210"/>
        <end position="278"/>
    </location>
</feature>
<dbReference type="RefSeq" id="WP_053083222.1">
    <property type="nucleotide sequence ID" value="NZ_LFVU01000003.1"/>
</dbReference>
<dbReference type="AlphaFoldDB" id="A0A0J8DAV4"/>
<dbReference type="PANTHER" id="PTHR37293">
    <property type="entry name" value="PHAGE REPLICATION PROTEIN-RELATED"/>
    <property type="match status" value="1"/>
</dbReference>
<dbReference type="Gene3D" id="1.10.10.630">
    <property type="entry name" value="DnaD domain-like"/>
    <property type="match status" value="1"/>
</dbReference>